<protein>
    <submittedName>
        <fullName evidence="2">tRNA (Cmo5U34)-methyltransferase</fullName>
        <ecNumber evidence="2">2.1.1.-</ecNumber>
    </submittedName>
</protein>
<dbReference type="EMBL" id="JAUSSU010000009">
    <property type="protein sequence ID" value="MDQ0115093.1"/>
    <property type="molecule type" value="Genomic_DNA"/>
</dbReference>
<dbReference type="EC" id="2.1.1.-" evidence="2"/>
<sequence length="227" mass="26105">MNHIVKQQFDAAAQQYDQQRRQLIPRFDDFYGTAVQWLELDTPRPSIIDLGAGTGLLSAFVLAKYPQAHITLIDFSEHMLSQARRRLASYENVTYITADYLNYPYEQAESYDAVVSSLSIHHLTHPDKRSLFRTIFRLLKDGGLFINADQAEGMTPAIDRRYMELWKQAVHATGLPIEAIEASIERRKQDINAKASDQIDWLLEAGFANVDAVYRHHEFNVFFAQKI</sequence>
<evidence type="ECO:0000313" key="3">
    <source>
        <dbReference type="Proteomes" id="UP001229346"/>
    </source>
</evidence>
<keyword evidence="2" id="KW-0489">Methyltransferase</keyword>
<dbReference type="Pfam" id="PF13649">
    <property type="entry name" value="Methyltransf_25"/>
    <property type="match status" value="1"/>
</dbReference>
<dbReference type="RefSeq" id="WP_307206463.1">
    <property type="nucleotide sequence ID" value="NZ_JAUSSU010000009.1"/>
</dbReference>
<keyword evidence="2" id="KW-0808">Transferase</keyword>
<dbReference type="PANTHER" id="PTHR43591:SF24">
    <property type="entry name" value="2-METHOXY-6-POLYPRENYL-1,4-BENZOQUINOL METHYLASE, MITOCHONDRIAL"/>
    <property type="match status" value="1"/>
</dbReference>
<dbReference type="CDD" id="cd02440">
    <property type="entry name" value="AdoMet_MTases"/>
    <property type="match status" value="1"/>
</dbReference>
<feature type="domain" description="Methyltransferase" evidence="1">
    <location>
        <begin position="47"/>
        <end position="143"/>
    </location>
</feature>
<dbReference type="Gene3D" id="6.10.140.280">
    <property type="match status" value="1"/>
</dbReference>
<reference evidence="2 3" key="1">
    <citation type="submission" date="2023-07" db="EMBL/GenBank/DDBJ databases">
        <title>Sorghum-associated microbial communities from plants grown in Nebraska, USA.</title>
        <authorList>
            <person name="Schachtman D."/>
        </authorList>
    </citation>
    <scope>NUCLEOTIDE SEQUENCE [LARGE SCALE GENOMIC DNA]</scope>
    <source>
        <strain evidence="2 3">CC482</strain>
    </source>
</reference>
<dbReference type="InterPro" id="IPR041698">
    <property type="entry name" value="Methyltransf_25"/>
</dbReference>
<keyword evidence="3" id="KW-1185">Reference proteome</keyword>
<evidence type="ECO:0000259" key="1">
    <source>
        <dbReference type="Pfam" id="PF13649"/>
    </source>
</evidence>
<dbReference type="PANTHER" id="PTHR43591">
    <property type="entry name" value="METHYLTRANSFERASE"/>
    <property type="match status" value="1"/>
</dbReference>
<dbReference type="Gene3D" id="3.40.50.150">
    <property type="entry name" value="Vaccinia Virus protein VP39"/>
    <property type="match status" value="1"/>
</dbReference>
<name>A0ABT9U641_PAEHA</name>
<evidence type="ECO:0000313" key="2">
    <source>
        <dbReference type="EMBL" id="MDQ0115093.1"/>
    </source>
</evidence>
<dbReference type="GO" id="GO:0032259">
    <property type="term" value="P:methylation"/>
    <property type="evidence" value="ECO:0007669"/>
    <property type="project" value="UniProtKB-KW"/>
</dbReference>
<comment type="caution">
    <text evidence="2">The sequence shown here is derived from an EMBL/GenBank/DDBJ whole genome shotgun (WGS) entry which is preliminary data.</text>
</comment>
<accession>A0ABT9U641</accession>
<dbReference type="SUPFAM" id="SSF53335">
    <property type="entry name" value="S-adenosyl-L-methionine-dependent methyltransferases"/>
    <property type="match status" value="1"/>
</dbReference>
<gene>
    <name evidence="2" type="ORF">J2T15_004550</name>
</gene>
<proteinExistence type="predicted"/>
<organism evidence="2 3">
    <name type="scientific">Paenibacillus harenae</name>
    <dbReference type="NCBI Taxonomy" id="306543"/>
    <lineage>
        <taxon>Bacteria</taxon>
        <taxon>Bacillati</taxon>
        <taxon>Bacillota</taxon>
        <taxon>Bacilli</taxon>
        <taxon>Bacillales</taxon>
        <taxon>Paenibacillaceae</taxon>
        <taxon>Paenibacillus</taxon>
    </lineage>
</organism>
<dbReference type="InterPro" id="IPR029063">
    <property type="entry name" value="SAM-dependent_MTases_sf"/>
</dbReference>
<dbReference type="Proteomes" id="UP001229346">
    <property type="component" value="Unassembled WGS sequence"/>
</dbReference>
<dbReference type="GO" id="GO:0008168">
    <property type="term" value="F:methyltransferase activity"/>
    <property type="evidence" value="ECO:0007669"/>
    <property type="project" value="UniProtKB-KW"/>
</dbReference>